<keyword evidence="2" id="KW-1185">Reference proteome</keyword>
<dbReference type="InterPro" id="IPR053248">
    <property type="entry name" value="Zinc_finger_MYND_domain"/>
</dbReference>
<dbReference type="InterPro" id="IPR019734">
    <property type="entry name" value="TPR_rpt"/>
</dbReference>
<reference evidence="1" key="1">
    <citation type="submission" date="2021-05" db="EMBL/GenBank/DDBJ databases">
        <title>The genome of the haptophyte Pavlova lutheri (Diacronema luteri, Pavlovales) - a model for lipid biosynthesis in eukaryotic algae.</title>
        <authorList>
            <person name="Hulatt C.J."/>
            <person name="Posewitz M.C."/>
        </authorList>
    </citation>
    <scope>NUCLEOTIDE SEQUENCE</scope>
    <source>
        <strain evidence="1">NIVA-4/92</strain>
    </source>
</reference>
<dbReference type="OrthoDB" id="674604at2759"/>
<protein>
    <submittedName>
        <fullName evidence="1">Uncharacterized protein</fullName>
    </submittedName>
</protein>
<dbReference type="SMART" id="SM00028">
    <property type="entry name" value="TPR"/>
    <property type="match status" value="3"/>
</dbReference>
<evidence type="ECO:0000313" key="2">
    <source>
        <dbReference type="Proteomes" id="UP000751190"/>
    </source>
</evidence>
<gene>
    <name evidence="1" type="ORF">KFE25_004866</name>
</gene>
<dbReference type="PANTHER" id="PTHR46533">
    <property type="entry name" value="ZINC FINGER MYND DOMAIN-CONTAINING PROTEIN 12"/>
    <property type="match status" value="1"/>
</dbReference>
<dbReference type="Gene3D" id="1.25.40.10">
    <property type="entry name" value="Tetratricopeptide repeat domain"/>
    <property type="match status" value="2"/>
</dbReference>
<name>A0A8J6CB59_DIALT</name>
<dbReference type="EMBL" id="JAGTXO010000016">
    <property type="protein sequence ID" value="KAG8463355.1"/>
    <property type="molecule type" value="Genomic_DNA"/>
</dbReference>
<dbReference type="OMA" id="KILFMLY"/>
<dbReference type="PANTHER" id="PTHR46533:SF1">
    <property type="entry name" value="ZINC FINGER MYND DOMAIN-CONTAINING PROTEIN 12"/>
    <property type="match status" value="1"/>
</dbReference>
<dbReference type="SUPFAM" id="SSF48452">
    <property type="entry name" value="TPR-like"/>
    <property type="match status" value="2"/>
</dbReference>
<comment type="caution">
    <text evidence="1">The sequence shown here is derived from an EMBL/GenBank/DDBJ whole genome shotgun (WGS) entry which is preliminary data.</text>
</comment>
<dbReference type="InterPro" id="IPR011990">
    <property type="entry name" value="TPR-like_helical_dom_sf"/>
</dbReference>
<dbReference type="AlphaFoldDB" id="A0A8J6CB59"/>
<dbReference type="Pfam" id="PF13374">
    <property type="entry name" value="TPR_10"/>
    <property type="match status" value="1"/>
</dbReference>
<organism evidence="1 2">
    <name type="scientific">Diacronema lutheri</name>
    <name type="common">Unicellular marine alga</name>
    <name type="synonym">Monochrysis lutheri</name>
    <dbReference type="NCBI Taxonomy" id="2081491"/>
    <lineage>
        <taxon>Eukaryota</taxon>
        <taxon>Haptista</taxon>
        <taxon>Haptophyta</taxon>
        <taxon>Pavlovophyceae</taxon>
        <taxon>Pavlovales</taxon>
        <taxon>Pavlovaceae</taxon>
        <taxon>Diacronema</taxon>
    </lineage>
</organism>
<dbReference type="Proteomes" id="UP000751190">
    <property type="component" value="Unassembled WGS sequence"/>
</dbReference>
<proteinExistence type="predicted"/>
<evidence type="ECO:0000313" key="1">
    <source>
        <dbReference type="EMBL" id="KAG8463355.1"/>
    </source>
</evidence>
<accession>A0A8J6CB59</accession>
<sequence>MADGGRSLAVSAAAMAEFGLSRPENASYRIEKVNTLASAKGVQHRCELTGLPAQVMLVSPYATLYYATREHAANAWEGIMKNVVHVVGALRNDKPAIGADERAAQLAEANATRMRLIGLCQSEASKSCVRGDFHLAIPAAVYALQLLTEVYGDGKLELVSAHLLLAEANLGARRFPQAEQFLTLANWVLVKNPQASDALRSTLRRNFGKLYASQGRFEDALRHLADDVYHSSLQFGPEHVHTSGGYFEMGACFFALERVEPALAFFDKVVDIWYKTATRLLYAPETVAQSPGVSGLAPGGVDEAMRSAGVEMLKEVRKRRVECVGERNIATGEAEYILGLLHQLQGEYARAEELIDGALEIYAEQLGHEHRSTKDVTNSLQMLKEMRMNG</sequence>